<proteinExistence type="predicted"/>
<dbReference type="KEGG" id="bgp:BGL_1c01050"/>
<dbReference type="Proteomes" id="UP000031838">
    <property type="component" value="Chromosome 1"/>
</dbReference>
<evidence type="ECO:0000313" key="2">
    <source>
        <dbReference type="Proteomes" id="UP000031838"/>
    </source>
</evidence>
<reference evidence="1 2" key="2">
    <citation type="journal article" date="2016" name="Appl. Microbiol. Biotechnol.">
        <title>Mutations improving production and secretion of extracellular lipase by Burkholderia glumae PG1.</title>
        <authorList>
            <person name="Knapp A."/>
            <person name="Voget S."/>
            <person name="Gao R."/>
            <person name="Zaburannyi N."/>
            <person name="Krysciak D."/>
            <person name="Breuer M."/>
            <person name="Hauer B."/>
            <person name="Streit W.R."/>
            <person name="Muller R."/>
            <person name="Daniel R."/>
            <person name="Jaeger K.E."/>
        </authorList>
    </citation>
    <scope>NUCLEOTIDE SEQUENCE [LARGE SCALE GENOMIC DNA]</scope>
    <source>
        <strain evidence="1 2">PG1</strain>
    </source>
</reference>
<evidence type="ECO:0000313" key="1">
    <source>
        <dbReference type="EMBL" id="AJK44658.1"/>
    </source>
</evidence>
<dbReference type="SMART" id="SM00728">
    <property type="entry name" value="ChW"/>
    <property type="match status" value="4"/>
</dbReference>
<protein>
    <submittedName>
        <fullName evidence="1">Uncharacterized protein</fullName>
    </submittedName>
</protein>
<dbReference type="EMBL" id="CP002580">
    <property type="protein sequence ID" value="AJK44658.1"/>
    <property type="molecule type" value="Genomic_DNA"/>
</dbReference>
<dbReference type="RefSeq" id="WP_052498236.1">
    <property type="nucleotide sequence ID" value="NZ_CP002580.1"/>
</dbReference>
<organism evidence="1 2">
    <name type="scientific">Burkholderia plantarii</name>
    <dbReference type="NCBI Taxonomy" id="41899"/>
    <lineage>
        <taxon>Bacteria</taxon>
        <taxon>Pseudomonadati</taxon>
        <taxon>Pseudomonadota</taxon>
        <taxon>Betaproteobacteria</taxon>
        <taxon>Burkholderiales</taxon>
        <taxon>Burkholderiaceae</taxon>
        <taxon>Burkholderia</taxon>
    </lineage>
</organism>
<gene>
    <name evidence="1" type="ORF">BGL_1c01050</name>
</gene>
<reference evidence="2" key="1">
    <citation type="submission" date="2011-03" db="EMBL/GenBank/DDBJ databases">
        <authorList>
            <person name="Voget S."/>
            <person name="Streit W.R."/>
            <person name="Jaeger K.E."/>
            <person name="Daniel R."/>
        </authorList>
    </citation>
    <scope>NUCLEOTIDE SEQUENCE [LARGE SCALE GENOMIC DNA]</scope>
    <source>
        <strain evidence="2">PG1</strain>
    </source>
</reference>
<dbReference type="HOGENOM" id="CLU_306236_0_0_4"/>
<dbReference type="InterPro" id="IPR006637">
    <property type="entry name" value="ChW"/>
</dbReference>
<dbReference type="AlphaFoldDB" id="A0A0B6RMP2"/>
<keyword evidence="2" id="KW-1185">Reference proteome</keyword>
<name>A0A0B6RMP2_BURPL</name>
<sequence>MTTPNFEVLVHVHDLGDITVGPDEYAGARGKDKTLEGFRIRFPDAAGLGLRYMAHVAETGDTGWRGDGEFVGSRGRNAPVQGFAITLTGEKSTEYDVVYMAYQHGGGETAWCANGAFCGTRGQARDLDAMVVKLVPKFAVRVHVPGVGDVTAGPNEAAGAPDQGLPLSGFQIRPAATSGLSLQYMAHLAGTGDTPWLGDGEFVGGEDGRQSVEGFAIRLTGDHFADYDVFYRAHDTRGTETAWCANGEFCGTRGQSRPLDAITVKLVRKFSVLVHVQQLGDITVGPNEYAGARGDSKALEGFQIKFAAPVGLGLRYMAHVAGKGDTGWVKDGEFAGTRGQQATIQGFAIELTGENFTRYDIFYMAYRHGGGGETAWCSNGEFCGSRDAAPRFDAIVVKLVKRAPNYVSIISKARSASGRMLLITGHPAPGTVTVDVHGDENWQTWDQRLVPSRSGFFLISKADPTRCIARRGNREPTALAEIRSTKLEDCIWRNDTVPGLYNAINCLSDWELKLNMRRSDAYPDRGNVLQIFNWDDASPYELWRTTTQRYDVVAGGDEHALNSVADAIYRGCYPQVFKASIDVDREGLTRVGFDMRTAPVFRLAPPAVRPRSAQSGLSAEQQALQEHADAASFSASVAQVRLTAGGAIAAELDARLEAAATVRFDRDSRLTIHLDRGELQIASGQIDEPLRVILELALNQAFLPLLLDYLNREILGRIAIPALDLNGVQFAAPVVAVQPPYLLGSTCMAPDAAVTPPPSGWPRGRLFCGVDTPTLDAVATTFLKDISVRDRWSRDLGITTVSAEYWLTFANPRFQVIAGAGNRYKLSIGVDGGAKLAASTIFGDVGFTASADGSVQAEASIEITPERKVKIVFRALDDVDVNWHFHGLPVIVDAGVLLSAFNPVIREAVTAALRGLAFDVYTIPEIETTIGGRSVTITLRGLGLDSMQDAARKALVVAAGEVDVRLE</sequence>
<accession>A0A0B6RMP2</accession>
<dbReference type="Pfam" id="PF07538">
    <property type="entry name" value="ChW"/>
    <property type="match status" value="2"/>
</dbReference>